<name>A0AA39XAJ7_9PEZI</name>
<comment type="caution">
    <text evidence="2">The sequence shown here is derived from an EMBL/GenBank/DDBJ whole genome shotgun (WGS) entry which is preliminary data.</text>
</comment>
<protein>
    <submittedName>
        <fullName evidence="2">Uncharacterized protein</fullName>
    </submittedName>
</protein>
<keyword evidence="1" id="KW-0812">Transmembrane</keyword>
<dbReference type="Proteomes" id="UP001174934">
    <property type="component" value="Unassembled WGS sequence"/>
</dbReference>
<keyword evidence="3" id="KW-1185">Reference proteome</keyword>
<sequence length="234" mass="26636">MLTGNTPPSDSGQKYTVSFTMVPPLTPHDTDVSYEDAPWGVAIKFDNVSLSSIQKGLYWTTRNIDLLSGRQKSWRNIFSEAEWTSPWRYEFVRSWRLRDSTTEKPYRGWSGDVQLCVHSAETLSGFSLGKQLRRQNILFAYVTDEKTGKRVFNFDAERERSNVCHLPLGGKPFDLVWLWPMESVVPKGSGSGDDVEGDGAIVVLVLVLVLVLAGLLHRGRTWWRRWLGLWVSGR</sequence>
<evidence type="ECO:0000313" key="2">
    <source>
        <dbReference type="EMBL" id="KAK0630374.1"/>
    </source>
</evidence>
<keyword evidence="1" id="KW-1133">Transmembrane helix</keyword>
<proteinExistence type="predicted"/>
<evidence type="ECO:0000256" key="1">
    <source>
        <dbReference type="SAM" id="Phobius"/>
    </source>
</evidence>
<dbReference type="AlphaFoldDB" id="A0AA39XAJ7"/>
<keyword evidence="1" id="KW-0472">Membrane</keyword>
<dbReference type="EMBL" id="JAULSR010000002">
    <property type="protein sequence ID" value="KAK0630374.1"/>
    <property type="molecule type" value="Genomic_DNA"/>
</dbReference>
<organism evidence="2 3">
    <name type="scientific">Bombardia bombarda</name>
    <dbReference type="NCBI Taxonomy" id="252184"/>
    <lineage>
        <taxon>Eukaryota</taxon>
        <taxon>Fungi</taxon>
        <taxon>Dikarya</taxon>
        <taxon>Ascomycota</taxon>
        <taxon>Pezizomycotina</taxon>
        <taxon>Sordariomycetes</taxon>
        <taxon>Sordariomycetidae</taxon>
        <taxon>Sordariales</taxon>
        <taxon>Lasiosphaeriaceae</taxon>
        <taxon>Bombardia</taxon>
    </lineage>
</organism>
<evidence type="ECO:0000313" key="3">
    <source>
        <dbReference type="Proteomes" id="UP001174934"/>
    </source>
</evidence>
<reference evidence="2" key="1">
    <citation type="submission" date="2023-06" db="EMBL/GenBank/DDBJ databases">
        <title>Genome-scale phylogeny and comparative genomics of the fungal order Sordariales.</title>
        <authorList>
            <consortium name="Lawrence Berkeley National Laboratory"/>
            <person name="Hensen N."/>
            <person name="Bonometti L."/>
            <person name="Westerberg I."/>
            <person name="Brannstrom I.O."/>
            <person name="Guillou S."/>
            <person name="Cros-Aarteil S."/>
            <person name="Calhoun S."/>
            <person name="Haridas S."/>
            <person name="Kuo A."/>
            <person name="Mondo S."/>
            <person name="Pangilinan J."/>
            <person name="Riley R."/>
            <person name="LaButti K."/>
            <person name="Andreopoulos B."/>
            <person name="Lipzen A."/>
            <person name="Chen C."/>
            <person name="Yanf M."/>
            <person name="Daum C."/>
            <person name="Ng V."/>
            <person name="Clum A."/>
            <person name="Steindorff A."/>
            <person name="Ohm R."/>
            <person name="Martin F."/>
            <person name="Silar P."/>
            <person name="Natvig D."/>
            <person name="Lalanne C."/>
            <person name="Gautier V."/>
            <person name="Ament-velasquez S.L."/>
            <person name="Kruys A."/>
            <person name="Hutchinson M.I."/>
            <person name="Powell A.J."/>
            <person name="Barry K."/>
            <person name="Miller A.N."/>
            <person name="Grigoriev I.V."/>
            <person name="Debuchy R."/>
            <person name="Gladieux P."/>
            <person name="Thoren M.H."/>
            <person name="Johannesson H."/>
        </authorList>
    </citation>
    <scope>NUCLEOTIDE SEQUENCE</scope>
    <source>
        <strain evidence="2">SMH3391-2</strain>
    </source>
</reference>
<feature type="transmembrane region" description="Helical" evidence="1">
    <location>
        <begin position="199"/>
        <end position="216"/>
    </location>
</feature>
<accession>A0AA39XAJ7</accession>
<gene>
    <name evidence="2" type="ORF">B0T17DRAFT_598582</name>
</gene>